<dbReference type="EMBL" id="CP045903">
    <property type="protein sequence ID" value="QQP39457.1"/>
    <property type="molecule type" value="Genomic_DNA"/>
</dbReference>
<dbReference type="Pfam" id="PF21787">
    <property type="entry name" value="TNP-like_RNaseH_N"/>
    <property type="match status" value="1"/>
</dbReference>
<keyword evidence="3" id="KW-1185">Reference proteome</keyword>
<evidence type="ECO:0000313" key="2">
    <source>
        <dbReference type="EMBL" id="QQP39457.1"/>
    </source>
</evidence>
<dbReference type="Proteomes" id="UP000595437">
    <property type="component" value="Chromosome 14"/>
</dbReference>
<protein>
    <submittedName>
        <fullName evidence="2">LOC755078</fullName>
    </submittedName>
</protein>
<feature type="domain" description="Transposable element P transposase-like RNase H" evidence="1">
    <location>
        <begin position="4"/>
        <end position="56"/>
    </location>
</feature>
<feature type="non-terminal residue" evidence="2">
    <location>
        <position position="60"/>
    </location>
</feature>
<feature type="non-terminal residue" evidence="2">
    <location>
        <position position="1"/>
    </location>
</feature>
<dbReference type="AlphaFoldDB" id="A0A7T8GXF1"/>
<reference evidence="3" key="1">
    <citation type="submission" date="2021-01" db="EMBL/GenBank/DDBJ databases">
        <title>Caligus Genome Assembly.</title>
        <authorList>
            <person name="Gallardo-Escarate C."/>
        </authorList>
    </citation>
    <scope>NUCLEOTIDE SEQUENCE [LARGE SCALE GENOMIC DNA]</scope>
</reference>
<evidence type="ECO:0000259" key="1">
    <source>
        <dbReference type="Pfam" id="PF21787"/>
    </source>
</evidence>
<dbReference type="InterPro" id="IPR048365">
    <property type="entry name" value="TNP-like_RNaseH_N"/>
</dbReference>
<organism evidence="2 3">
    <name type="scientific">Caligus rogercresseyi</name>
    <name type="common">Sea louse</name>
    <dbReference type="NCBI Taxonomy" id="217165"/>
    <lineage>
        <taxon>Eukaryota</taxon>
        <taxon>Metazoa</taxon>
        <taxon>Ecdysozoa</taxon>
        <taxon>Arthropoda</taxon>
        <taxon>Crustacea</taxon>
        <taxon>Multicrustacea</taxon>
        <taxon>Hexanauplia</taxon>
        <taxon>Copepoda</taxon>
        <taxon>Siphonostomatoida</taxon>
        <taxon>Caligidae</taxon>
        <taxon>Caligus</taxon>
    </lineage>
</organism>
<name>A0A7T8GXF1_CALRO</name>
<sequence>TLTMDANDKHCGLVSDEMYIKQALEYDVGVRGHDTLMSSCEELASHELVFALLGIKIVGN</sequence>
<evidence type="ECO:0000313" key="3">
    <source>
        <dbReference type="Proteomes" id="UP000595437"/>
    </source>
</evidence>
<gene>
    <name evidence="2" type="ORF">FKW44_020345</name>
</gene>
<proteinExistence type="predicted"/>
<dbReference type="OrthoDB" id="7474070at2759"/>
<accession>A0A7T8GXF1</accession>